<reference evidence="12" key="1">
    <citation type="journal article" date="2019" name="Int. J. Syst. Evol. Microbiol.">
        <title>The Global Catalogue of Microorganisms (GCM) 10K type strain sequencing project: providing services to taxonomists for standard genome sequencing and annotation.</title>
        <authorList>
            <consortium name="The Broad Institute Genomics Platform"/>
            <consortium name="The Broad Institute Genome Sequencing Center for Infectious Disease"/>
            <person name="Wu L."/>
            <person name="Ma J."/>
        </authorList>
    </citation>
    <scope>NUCLEOTIDE SEQUENCE [LARGE SCALE GENOMIC DNA]</scope>
    <source>
        <strain evidence="12">CCM 7044</strain>
    </source>
</reference>
<evidence type="ECO:0000256" key="2">
    <source>
        <dbReference type="ARBA" id="ARBA00022741"/>
    </source>
</evidence>
<evidence type="ECO:0000256" key="4">
    <source>
        <dbReference type="ARBA" id="ARBA00022917"/>
    </source>
</evidence>
<sequence>MRSPFRAVPAKVDLPSMERRIIKWWESSETFSKSLEQTADGPQWVFYEGPPTANGTPGTHHVEARAFKDVFPRYKTMKGFNVPRRAGWDCHGLPVELAVEKELGISGKPDIERIGIAEFNDRCRVSVQRNVGEFEALTQRMGYWVDMTQPYRTMSPEYIDSVWWALKKTFDNGLLSEDYRVAPYCPRCGTTLSDHEVAQGYETVKDPSVYVRFPVKGGAAGHEGAELLIWTTTPWTLVANTAVAVHPEVTYALARTESGTFIVAEPLRTAVLGEDAEVLATFPGKDLAGLRYERPFDLVDIPDAHVVVLADYVTTTDGTGLVHLAPAFGADDLAVCRANGLPIVNPIGTDGAFLPDVPLVGGVFFKDADPILIDALTSSERLFRHKEYEHPYPHCWRCHTPLMHYAQLSWYIRTTQIKDQLQAENQATNWYPEHIKNGRFGDWLDNNIDWALSRSRYWGTPLPLWRTASGKIIAVGSRAELAELTGQDLSDLDPHRPFIDDITITHPETGETAYRVPEVVDAWFDSGAMPFAQLGYPYVEGSVEEFEKNYPADYICEAIDQTRGWFYTLMAVGTLVFEKSPYENVMCLGHILAEDGRKMSKHLGNILLPIPLMDQHGADALRWFMLCSGSPWSPRRVGDTALEEISRKFLMTYWNTATFFSLYASLADWKPESAAPAQQRPVLDRWALAGAHQLAQAVGQAMEDYDTAGAGRVIAQYVDDLSNWYVRRSRARFWSGDQNALTTLHECLDILTRVAAPFIPFMTEEIWREIVAPGMPNGPESVHLATWPEPDATLIDDGLLSAVETARQVTESGRAARKNSGVKIRQPLGRALISLPVGVALSQELLDEVADELNVRTFEPLSAADAVVDFAVKANFRSLGKRFGKQTPQVVGVINAADPEKLARSLRETGEASIEFEGSPVVLTTDDITINEVPRTGWVVETAKDVTIALDTEITPELRLAGLSREVIRFIQDARKKSDFEVADRIEVHWTATSPDVREAINAHQDEITSAVLATSFVEAPAMDGFAAHEESELGFAVTIRKTAS</sequence>
<dbReference type="Pfam" id="PF08264">
    <property type="entry name" value="Anticodon_1"/>
    <property type="match status" value="1"/>
</dbReference>
<keyword evidence="4 8" id="KW-0648">Protein biosynthesis</keyword>
<feature type="short sequence motif" description="'HIGH' region" evidence="8">
    <location>
        <begin position="51"/>
        <end position="61"/>
    </location>
</feature>
<evidence type="ECO:0000256" key="7">
    <source>
        <dbReference type="ARBA" id="ARBA00048359"/>
    </source>
</evidence>
<dbReference type="PANTHER" id="PTHR42780">
    <property type="entry name" value="SOLEUCYL-TRNA SYNTHETASE"/>
    <property type="match status" value="1"/>
</dbReference>
<dbReference type="EC" id="6.1.1.5" evidence="8"/>
<dbReference type="Gene3D" id="3.40.50.620">
    <property type="entry name" value="HUPs"/>
    <property type="match status" value="2"/>
</dbReference>
<comment type="similarity">
    <text evidence="8">Belongs to the class-I aminoacyl-tRNA synthetase family. IleS type 2 subfamily.</text>
</comment>
<dbReference type="InterPro" id="IPR033709">
    <property type="entry name" value="Anticodon_Ile_ABEc"/>
</dbReference>
<keyword evidence="1 8" id="KW-0436">Ligase</keyword>
<evidence type="ECO:0000256" key="5">
    <source>
        <dbReference type="ARBA" id="ARBA00023146"/>
    </source>
</evidence>
<dbReference type="InterPro" id="IPR014729">
    <property type="entry name" value="Rossmann-like_a/b/a_fold"/>
</dbReference>
<keyword evidence="5 8" id="KW-0030">Aminoacyl-tRNA synthetase</keyword>
<organism evidence="11 12">
    <name type="scientific">Promicromonospora vindobonensis</name>
    <dbReference type="NCBI Taxonomy" id="195748"/>
    <lineage>
        <taxon>Bacteria</taxon>
        <taxon>Bacillati</taxon>
        <taxon>Actinomycetota</taxon>
        <taxon>Actinomycetes</taxon>
        <taxon>Micrococcales</taxon>
        <taxon>Promicromonosporaceae</taxon>
        <taxon>Promicromonospora</taxon>
    </lineage>
</organism>
<keyword evidence="3 8" id="KW-0067">ATP-binding</keyword>
<comment type="catalytic activity">
    <reaction evidence="7 8">
        <text>tRNA(Ile) + L-isoleucine + ATP = L-isoleucyl-tRNA(Ile) + AMP + diphosphate</text>
        <dbReference type="Rhea" id="RHEA:11060"/>
        <dbReference type="Rhea" id="RHEA-COMP:9666"/>
        <dbReference type="Rhea" id="RHEA-COMP:9695"/>
        <dbReference type="ChEBI" id="CHEBI:30616"/>
        <dbReference type="ChEBI" id="CHEBI:33019"/>
        <dbReference type="ChEBI" id="CHEBI:58045"/>
        <dbReference type="ChEBI" id="CHEBI:78442"/>
        <dbReference type="ChEBI" id="CHEBI:78528"/>
        <dbReference type="ChEBI" id="CHEBI:456215"/>
        <dbReference type="EC" id="6.1.1.5"/>
    </reaction>
</comment>
<dbReference type="PANTHER" id="PTHR42780:SF1">
    <property type="entry name" value="ISOLEUCINE--TRNA LIGASE, CYTOPLASMIC"/>
    <property type="match status" value="1"/>
</dbReference>
<dbReference type="Pfam" id="PF19302">
    <property type="entry name" value="DUF5915"/>
    <property type="match status" value="1"/>
</dbReference>
<comment type="caution">
    <text evidence="11">The sequence shown here is derived from an EMBL/GenBank/DDBJ whole genome shotgun (WGS) entry which is preliminary data.</text>
</comment>
<dbReference type="NCBIfam" id="TIGR00392">
    <property type="entry name" value="ileS"/>
    <property type="match status" value="1"/>
</dbReference>
<comment type="cofactor">
    <cofactor evidence="8">
        <name>Zn(2+)</name>
        <dbReference type="ChEBI" id="CHEBI:29105"/>
    </cofactor>
</comment>
<protein>
    <recommendedName>
        <fullName evidence="8">Isoleucine--tRNA ligase</fullName>
        <ecNumber evidence="8">6.1.1.5</ecNumber>
    </recommendedName>
    <alternativeName>
        <fullName evidence="8">Isoleucyl-tRNA synthetase</fullName>
        <shortName evidence="8">IleRS</shortName>
    </alternativeName>
</protein>
<accession>A0ABW5VZJ4</accession>
<evidence type="ECO:0000313" key="12">
    <source>
        <dbReference type="Proteomes" id="UP001597479"/>
    </source>
</evidence>
<keyword evidence="2 8" id="KW-0547">Nucleotide-binding</keyword>
<gene>
    <name evidence="8 11" type="primary">ileS</name>
    <name evidence="11" type="ORF">ACFS27_22915</name>
</gene>
<comment type="subcellular location">
    <subcellularLocation>
        <location evidence="8">Cytoplasm</location>
    </subcellularLocation>
</comment>
<keyword evidence="8" id="KW-0963">Cytoplasm</keyword>
<dbReference type="PRINTS" id="PR00984">
    <property type="entry name" value="TRNASYNTHILE"/>
</dbReference>
<dbReference type="GO" id="GO:0004822">
    <property type="term" value="F:isoleucine-tRNA ligase activity"/>
    <property type="evidence" value="ECO:0007669"/>
    <property type="project" value="UniProtKB-EC"/>
</dbReference>
<feature type="domain" description="Methionyl/Valyl/Leucyl/Isoleucyl-tRNA synthetase anticodon-binding" evidence="10">
    <location>
        <begin position="684"/>
        <end position="828"/>
    </location>
</feature>
<dbReference type="SUPFAM" id="SSF50677">
    <property type="entry name" value="ValRS/IleRS/LeuRS editing domain"/>
    <property type="match status" value="1"/>
</dbReference>
<comment type="subunit">
    <text evidence="8">Monomer.</text>
</comment>
<keyword evidence="8" id="KW-0479">Metal-binding</keyword>
<evidence type="ECO:0000313" key="11">
    <source>
        <dbReference type="EMBL" id="MFD2796431.1"/>
    </source>
</evidence>
<dbReference type="Proteomes" id="UP001597479">
    <property type="component" value="Unassembled WGS sequence"/>
</dbReference>
<dbReference type="InterPro" id="IPR002301">
    <property type="entry name" value="Ile-tRNA-ligase"/>
</dbReference>
<dbReference type="Gene3D" id="1.10.730.10">
    <property type="entry name" value="Isoleucyl-tRNA Synthetase, Domain 1"/>
    <property type="match status" value="1"/>
</dbReference>
<dbReference type="InterPro" id="IPR013155">
    <property type="entry name" value="M/V/L/I-tRNA-synth_anticd-bd"/>
</dbReference>
<feature type="binding site" evidence="8">
    <location>
        <position position="601"/>
    </location>
    <ligand>
        <name>ATP</name>
        <dbReference type="ChEBI" id="CHEBI:30616"/>
    </ligand>
</feature>
<keyword evidence="8" id="KW-0862">Zinc</keyword>
<feature type="short sequence motif" description="'KMSKS' region" evidence="8">
    <location>
        <begin position="598"/>
        <end position="602"/>
    </location>
</feature>
<name>A0ABW5VZJ4_9MICO</name>
<dbReference type="CDD" id="cd07961">
    <property type="entry name" value="Anticodon_Ia_Ile_ABEc"/>
    <property type="match status" value="1"/>
</dbReference>
<dbReference type="Gene3D" id="3.90.740.10">
    <property type="entry name" value="Valyl/Leucyl/Isoleucyl-tRNA synthetase, editing domain"/>
    <property type="match status" value="1"/>
</dbReference>
<evidence type="ECO:0000256" key="8">
    <source>
        <dbReference type="HAMAP-Rule" id="MF_02003"/>
    </source>
</evidence>
<evidence type="ECO:0000259" key="9">
    <source>
        <dbReference type="Pfam" id="PF00133"/>
    </source>
</evidence>
<evidence type="ECO:0000256" key="6">
    <source>
        <dbReference type="ARBA" id="ARBA00025217"/>
    </source>
</evidence>
<dbReference type="HAMAP" id="MF_02003">
    <property type="entry name" value="Ile_tRNA_synth_type2"/>
    <property type="match status" value="1"/>
</dbReference>
<dbReference type="InterPro" id="IPR009080">
    <property type="entry name" value="tRNAsynth_Ia_anticodon-bd"/>
</dbReference>
<dbReference type="EMBL" id="JBHUOG010000002">
    <property type="protein sequence ID" value="MFD2796431.1"/>
    <property type="molecule type" value="Genomic_DNA"/>
</dbReference>
<keyword evidence="12" id="KW-1185">Reference proteome</keyword>
<dbReference type="SUPFAM" id="SSF52374">
    <property type="entry name" value="Nucleotidylyl transferase"/>
    <property type="match status" value="1"/>
</dbReference>
<dbReference type="InterPro" id="IPR009008">
    <property type="entry name" value="Val/Leu/Ile-tRNA-synth_edit"/>
</dbReference>
<feature type="domain" description="Aminoacyl-tRNA synthetase class Ia" evidence="9">
    <location>
        <begin position="21"/>
        <end position="628"/>
    </location>
</feature>
<dbReference type="RefSeq" id="WP_377188001.1">
    <property type="nucleotide sequence ID" value="NZ_JBHUOG010000002.1"/>
</dbReference>
<dbReference type="InterPro" id="IPR002300">
    <property type="entry name" value="aa-tRNA-synth_Ia"/>
</dbReference>
<evidence type="ECO:0000259" key="10">
    <source>
        <dbReference type="Pfam" id="PF08264"/>
    </source>
</evidence>
<proteinExistence type="inferred from homology"/>
<comment type="domain">
    <text evidence="8">IleRS has two distinct active sites: one for aminoacylation and one for editing. The misactivated valine is translocated from the active site to the editing site, which sterically excludes the correctly activated isoleucine. The single editing site contains two valyl binding pockets, one specific for each substrate (Val-AMP or Val-tRNA(Ile)).</text>
</comment>
<dbReference type="Pfam" id="PF00133">
    <property type="entry name" value="tRNA-synt_1"/>
    <property type="match status" value="1"/>
</dbReference>
<dbReference type="SUPFAM" id="SSF47323">
    <property type="entry name" value="Anticodon-binding domain of a subclass of class I aminoacyl-tRNA synthetases"/>
    <property type="match status" value="1"/>
</dbReference>
<comment type="function">
    <text evidence="6 8">Catalyzes the attachment of isoleucine to tRNA(Ile). As IleRS can inadvertently accommodate and process structurally similar amino acids such as valine, to avoid such errors it has two additional distinct tRNA(Ile)-dependent editing activities. One activity is designated as 'pretransfer' editing and involves the hydrolysis of activated Val-AMP. The other activity is designated 'posttransfer' editing and involves deacylation of mischarged Val-tRNA(Ile).</text>
</comment>
<dbReference type="InterPro" id="IPR023586">
    <property type="entry name" value="Ile-tRNA-ligase_type2"/>
</dbReference>
<evidence type="ECO:0000256" key="1">
    <source>
        <dbReference type="ARBA" id="ARBA00022598"/>
    </source>
</evidence>
<evidence type="ECO:0000256" key="3">
    <source>
        <dbReference type="ARBA" id="ARBA00022840"/>
    </source>
</evidence>